<proteinExistence type="predicted"/>
<dbReference type="Pfam" id="PF09949">
    <property type="entry name" value="APP1_cat"/>
    <property type="match status" value="1"/>
</dbReference>
<feature type="domain" description="Phosphatidate phosphatase APP1 catalytic" evidence="2">
    <location>
        <begin position="248"/>
        <end position="402"/>
    </location>
</feature>
<feature type="region of interest" description="Disordered" evidence="1">
    <location>
        <begin position="142"/>
        <end position="165"/>
    </location>
</feature>
<dbReference type="EMBL" id="CAKXYY010000031">
    <property type="protein sequence ID" value="CAH2355691.1"/>
    <property type="molecule type" value="Genomic_DNA"/>
</dbReference>
<keyword evidence="4" id="KW-1185">Reference proteome</keyword>
<comment type="caution">
    <text evidence="3">The sequence shown here is derived from an EMBL/GenBank/DDBJ whole genome shotgun (WGS) entry which is preliminary data.</text>
</comment>
<gene>
    <name evidence="3" type="ORF">CLIB1423_31S00650</name>
</gene>
<dbReference type="InterPro" id="IPR019236">
    <property type="entry name" value="APP1_cat"/>
</dbReference>
<feature type="compositionally biased region" description="Low complexity" evidence="1">
    <location>
        <begin position="148"/>
        <end position="164"/>
    </location>
</feature>
<feature type="region of interest" description="Disordered" evidence="1">
    <location>
        <begin position="442"/>
        <end position="535"/>
    </location>
</feature>
<evidence type="ECO:0000259" key="2">
    <source>
        <dbReference type="Pfam" id="PF09949"/>
    </source>
</evidence>
<dbReference type="GO" id="GO:0008195">
    <property type="term" value="F:phosphatidate phosphatase activity"/>
    <property type="evidence" value="ECO:0007669"/>
    <property type="project" value="InterPro"/>
</dbReference>
<accession>A0A9P0W159</accession>
<sequence length="608" mass="67424">MTEDTSRRAKLLGFARATRDTYIPKIAGTVAGSVTSLMGEQTTDQHTREGVRAAAVIPEDAYISLYPTYTRKIHNKDSIYSYHVDVNGWLSCPGLMTRKNRLILSLARQLTRGSSSAAASTSQKIDQEAAMVELKHQKQDIYDDSDSESIVSNSSSTNSAVASSGGDTLKERLAGFIARSIPNVELEITIESDNIDELSTHKITTDLNGNFNVCVECNYKPSTLKISAVKDESICAYSEVMLIEDVGVGIISDIDDTVKLTGVIGDKRELMRSLLLGDVSQWYIQTVVKWYEQIYNNKDFVNKVSFHYISNSPWQLFPLIQKYFHFADLPPGSVHLKQYTGNIIASLMEPASSKKKHSLYKVIGDFPGKKFVCVGDSGEYDIEAYTDAAFKFPSHILAIYIRVVPGSLSDRDESKILKQIRKILARKYAEEQSIQETIPIANSTSPISTTSSFSSTDNLIDLDSRPGPMVPKKPDSLKGKPVGRKPPLPDRNPASAVVQRSDTMSPPVPPLTPPRRENTSSSVSSSSPSPYDHPNLDLIVDALQEVYPHAETMYELEEIDKRGTLWITRVIQASEQLVGTNTEIRFFTDKDTDLVPHTAELIRKVLNS</sequence>
<evidence type="ECO:0000256" key="1">
    <source>
        <dbReference type="SAM" id="MobiDB-lite"/>
    </source>
</evidence>
<dbReference type="PANTHER" id="PTHR28208:SF3">
    <property type="entry name" value="PHOSPHATIDATE PHOSPHATASE APP1"/>
    <property type="match status" value="1"/>
</dbReference>
<evidence type="ECO:0000313" key="3">
    <source>
        <dbReference type="EMBL" id="CAH2355691.1"/>
    </source>
</evidence>
<dbReference type="InterPro" id="IPR052935">
    <property type="entry name" value="Mg2+_PAP"/>
</dbReference>
<protein>
    <submittedName>
        <fullName evidence="3">Phosphatidate phosphatase App1p</fullName>
    </submittedName>
</protein>
<reference evidence="3" key="1">
    <citation type="submission" date="2022-03" db="EMBL/GenBank/DDBJ databases">
        <authorList>
            <person name="Legras J.-L."/>
            <person name="Devillers H."/>
            <person name="Grondin C."/>
        </authorList>
    </citation>
    <scope>NUCLEOTIDE SEQUENCE</scope>
    <source>
        <strain evidence="3">CLIB 1423</strain>
    </source>
</reference>
<feature type="compositionally biased region" description="Low complexity" evidence="1">
    <location>
        <begin position="443"/>
        <end position="456"/>
    </location>
</feature>
<name>A0A9P0W159_9ASCO</name>
<organism evidence="3 4">
    <name type="scientific">[Candida] railenensis</name>
    <dbReference type="NCBI Taxonomy" id="45579"/>
    <lineage>
        <taxon>Eukaryota</taxon>
        <taxon>Fungi</taxon>
        <taxon>Dikarya</taxon>
        <taxon>Ascomycota</taxon>
        <taxon>Saccharomycotina</taxon>
        <taxon>Pichiomycetes</taxon>
        <taxon>Debaryomycetaceae</taxon>
        <taxon>Kurtzmaniella</taxon>
    </lineage>
</organism>
<dbReference type="Proteomes" id="UP000837801">
    <property type="component" value="Unassembled WGS sequence"/>
</dbReference>
<dbReference type="PANTHER" id="PTHR28208">
    <property type="entry name" value="PHOSPHATIDATE PHOSPHATASE APP1"/>
    <property type="match status" value="1"/>
</dbReference>
<dbReference type="GO" id="GO:0030479">
    <property type="term" value="C:actin cortical patch"/>
    <property type="evidence" value="ECO:0007669"/>
    <property type="project" value="TreeGrafter"/>
</dbReference>
<evidence type="ECO:0000313" key="4">
    <source>
        <dbReference type="Proteomes" id="UP000837801"/>
    </source>
</evidence>
<dbReference type="AlphaFoldDB" id="A0A9P0W159"/>
<dbReference type="OrthoDB" id="541883at2759"/>
<feature type="compositionally biased region" description="Low complexity" evidence="1">
    <location>
        <begin position="520"/>
        <end position="530"/>
    </location>
</feature>